<gene>
    <name evidence="3" type="ORF">DFH08DRAFT_388419</name>
</gene>
<keyword evidence="2" id="KW-0472">Membrane</keyword>
<feature type="compositionally biased region" description="Low complexity" evidence="1">
    <location>
        <begin position="78"/>
        <end position="99"/>
    </location>
</feature>
<proteinExistence type="predicted"/>
<protein>
    <submittedName>
        <fullName evidence="3">Uncharacterized protein</fullName>
    </submittedName>
</protein>
<feature type="compositionally biased region" description="Polar residues" evidence="1">
    <location>
        <begin position="100"/>
        <end position="122"/>
    </location>
</feature>
<evidence type="ECO:0000256" key="2">
    <source>
        <dbReference type="SAM" id="Phobius"/>
    </source>
</evidence>
<feature type="compositionally biased region" description="Low complexity" evidence="1">
    <location>
        <begin position="124"/>
        <end position="137"/>
    </location>
</feature>
<sequence>MAGCEGHNPEDAPLPPAVKEWWVATGCAEFWQHQLTITLPPPVYSWWEATGSSQFASAATKEVPGLVFTGSLDPVLQTTSTGQTTTSTSSSGVGVGTTVPDSTPITTSNSEPTSIPKTSPNVSPHPSTTMNPNSTTTIAPTKTRSGSGSASRAAGVVFATPSTPSDAGNTALTTAVSSPTVSSTPSQTQINASHIHSGKNARVVAGVVTPLVLLLLLAAALALYKRRRRARDRREWERTHEAIADAVRQVGGTPAAPWSPPRGDVKGPLEGDSAPLFEKSVGTPPG</sequence>
<organism evidence="3 4">
    <name type="scientific">Mycena albidolilacea</name>
    <dbReference type="NCBI Taxonomy" id="1033008"/>
    <lineage>
        <taxon>Eukaryota</taxon>
        <taxon>Fungi</taxon>
        <taxon>Dikarya</taxon>
        <taxon>Basidiomycota</taxon>
        <taxon>Agaricomycotina</taxon>
        <taxon>Agaricomycetes</taxon>
        <taxon>Agaricomycetidae</taxon>
        <taxon>Agaricales</taxon>
        <taxon>Marasmiineae</taxon>
        <taxon>Mycenaceae</taxon>
        <taxon>Mycena</taxon>
    </lineage>
</organism>
<dbReference type="AlphaFoldDB" id="A0AAD6ZFP7"/>
<evidence type="ECO:0000256" key="1">
    <source>
        <dbReference type="SAM" id="MobiDB-lite"/>
    </source>
</evidence>
<evidence type="ECO:0000313" key="4">
    <source>
        <dbReference type="Proteomes" id="UP001218218"/>
    </source>
</evidence>
<name>A0AAD6ZFP7_9AGAR</name>
<comment type="caution">
    <text evidence="3">The sequence shown here is derived from an EMBL/GenBank/DDBJ whole genome shotgun (WGS) entry which is preliminary data.</text>
</comment>
<feature type="region of interest" description="Disordered" evidence="1">
    <location>
        <begin position="249"/>
        <end position="286"/>
    </location>
</feature>
<dbReference type="EMBL" id="JARIHO010000053">
    <property type="protein sequence ID" value="KAJ7320869.1"/>
    <property type="molecule type" value="Genomic_DNA"/>
</dbReference>
<evidence type="ECO:0000313" key="3">
    <source>
        <dbReference type="EMBL" id="KAJ7320869.1"/>
    </source>
</evidence>
<feature type="transmembrane region" description="Helical" evidence="2">
    <location>
        <begin position="203"/>
        <end position="224"/>
    </location>
</feature>
<keyword evidence="2" id="KW-0812">Transmembrane</keyword>
<feature type="compositionally biased region" description="Low complexity" evidence="1">
    <location>
        <begin position="144"/>
        <end position="153"/>
    </location>
</feature>
<accession>A0AAD6ZFP7</accession>
<feature type="region of interest" description="Disordered" evidence="1">
    <location>
        <begin position="78"/>
        <end position="153"/>
    </location>
</feature>
<keyword evidence="2" id="KW-1133">Transmembrane helix</keyword>
<dbReference type="Proteomes" id="UP001218218">
    <property type="component" value="Unassembled WGS sequence"/>
</dbReference>
<reference evidence="3" key="1">
    <citation type="submission" date="2023-03" db="EMBL/GenBank/DDBJ databases">
        <title>Massive genome expansion in bonnet fungi (Mycena s.s.) driven by repeated elements and novel gene families across ecological guilds.</title>
        <authorList>
            <consortium name="Lawrence Berkeley National Laboratory"/>
            <person name="Harder C.B."/>
            <person name="Miyauchi S."/>
            <person name="Viragh M."/>
            <person name="Kuo A."/>
            <person name="Thoen E."/>
            <person name="Andreopoulos B."/>
            <person name="Lu D."/>
            <person name="Skrede I."/>
            <person name="Drula E."/>
            <person name="Henrissat B."/>
            <person name="Morin E."/>
            <person name="Kohler A."/>
            <person name="Barry K."/>
            <person name="LaButti K."/>
            <person name="Morin E."/>
            <person name="Salamov A."/>
            <person name="Lipzen A."/>
            <person name="Mereny Z."/>
            <person name="Hegedus B."/>
            <person name="Baldrian P."/>
            <person name="Stursova M."/>
            <person name="Weitz H."/>
            <person name="Taylor A."/>
            <person name="Grigoriev I.V."/>
            <person name="Nagy L.G."/>
            <person name="Martin F."/>
            <person name="Kauserud H."/>
        </authorList>
    </citation>
    <scope>NUCLEOTIDE SEQUENCE</scope>
    <source>
        <strain evidence="3">CBHHK002</strain>
    </source>
</reference>
<keyword evidence="4" id="KW-1185">Reference proteome</keyword>